<dbReference type="Gene3D" id="2.60.120.10">
    <property type="entry name" value="Jelly Rolls"/>
    <property type="match status" value="1"/>
</dbReference>
<dbReference type="Proteomes" id="UP000621560">
    <property type="component" value="Unassembled WGS sequence"/>
</dbReference>
<dbReference type="InterPro" id="IPR014710">
    <property type="entry name" value="RmlC-like_jellyroll"/>
</dbReference>
<keyword evidence="6" id="KW-1185">Reference proteome</keyword>
<dbReference type="Gene3D" id="1.10.10.60">
    <property type="entry name" value="Homeodomain-like"/>
    <property type="match status" value="2"/>
</dbReference>
<evidence type="ECO:0000256" key="1">
    <source>
        <dbReference type="ARBA" id="ARBA00023015"/>
    </source>
</evidence>
<dbReference type="SUPFAM" id="SSF46689">
    <property type="entry name" value="Homeodomain-like"/>
    <property type="match status" value="2"/>
</dbReference>
<dbReference type="AlphaFoldDB" id="A0A927GSG8"/>
<sequence>MANGSLFQPDLLQGSYHPSFVAYYYKQWGVYAMPYHRHEATEIMYILSGTCLVEVQETEGVSAKVTMKKGDFILLDSNVPHRLVVDGNPPCRMLNVEFRFEERSADGSLPDIRELAEADTAIKSLVETAVSYLVLRDPDEVSHVLRSLVLELDAGGGDDRLMVRLLFAQLLLRIARLRELSGAQAIEDGDYYAARAIAYMHANYDQEIRVKDVAAAVNLHPGYLQRIFKRYEGSSVNAYLTQLRMEKAGMLLSRTDVPVADVADYVGVNSRQYFHTLFKKTYGQTPVAYRKSYGAQRWNASKS</sequence>
<evidence type="ECO:0000313" key="6">
    <source>
        <dbReference type="Proteomes" id="UP000621560"/>
    </source>
</evidence>
<reference evidence="5" key="1">
    <citation type="submission" date="2020-09" db="EMBL/GenBank/DDBJ databases">
        <title>A novel bacterium of genus Paenibacillus, isolated from South China Sea.</title>
        <authorList>
            <person name="Huang H."/>
            <person name="Mo K."/>
            <person name="Hu Y."/>
        </authorList>
    </citation>
    <scope>NUCLEOTIDE SEQUENCE</scope>
    <source>
        <strain evidence="5">IB182496</strain>
    </source>
</reference>
<dbReference type="PROSITE" id="PS01124">
    <property type="entry name" value="HTH_ARAC_FAMILY_2"/>
    <property type="match status" value="1"/>
</dbReference>
<feature type="domain" description="HTH araC/xylS-type" evidence="4">
    <location>
        <begin position="194"/>
        <end position="292"/>
    </location>
</feature>
<dbReference type="EMBL" id="JACXIZ010000020">
    <property type="protein sequence ID" value="MBD2846000.1"/>
    <property type="molecule type" value="Genomic_DNA"/>
</dbReference>
<evidence type="ECO:0000259" key="4">
    <source>
        <dbReference type="PROSITE" id="PS01124"/>
    </source>
</evidence>
<dbReference type="Pfam" id="PF07883">
    <property type="entry name" value="Cupin_2"/>
    <property type="match status" value="1"/>
</dbReference>
<dbReference type="InterPro" id="IPR013096">
    <property type="entry name" value="Cupin_2"/>
</dbReference>
<dbReference type="RefSeq" id="WP_190918082.1">
    <property type="nucleotide sequence ID" value="NZ_JACXIZ010000020.1"/>
</dbReference>
<dbReference type="InterPro" id="IPR011051">
    <property type="entry name" value="RmlC_Cupin_sf"/>
</dbReference>
<proteinExistence type="predicted"/>
<dbReference type="Pfam" id="PF12833">
    <property type="entry name" value="HTH_18"/>
    <property type="match status" value="1"/>
</dbReference>
<evidence type="ECO:0000313" key="5">
    <source>
        <dbReference type="EMBL" id="MBD2846000.1"/>
    </source>
</evidence>
<dbReference type="SUPFAM" id="SSF51182">
    <property type="entry name" value="RmlC-like cupins"/>
    <property type="match status" value="1"/>
</dbReference>
<dbReference type="PANTHER" id="PTHR43280">
    <property type="entry name" value="ARAC-FAMILY TRANSCRIPTIONAL REGULATOR"/>
    <property type="match status" value="1"/>
</dbReference>
<keyword evidence="1" id="KW-0805">Transcription regulation</keyword>
<accession>A0A927GSG8</accession>
<comment type="caution">
    <text evidence="5">The sequence shown here is derived from an EMBL/GenBank/DDBJ whole genome shotgun (WGS) entry which is preliminary data.</text>
</comment>
<evidence type="ECO:0000256" key="3">
    <source>
        <dbReference type="ARBA" id="ARBA00023163"/>
    </source>
</evidence>
<dbReference type="InterPro" id="IPR009057">
    <property type="entry name" value="Homeodomain-like_sf"/>
</dbReference>
<keyword evidence="2" id="KW-0238">DNA-binding</keyword>
<dbReference type="SMART" id="SM00342">
    <property type="entry name" value="HTH_ARAC"/>
    <property type="match status" value="1"/>
</dbReference>
<protein>
    <submittedName>
        <fullName evidence="5">AraC family transcriptional regulator</fullName>
    </submittedName>
</protein>
<dbReference type="GO" id="GO:0043565">
    <property type="term" value="F:sequence-specific DNA binding"/>
    <property type="evidence" value="ECO:0007669"/>
    <property type="project" value="InterPro"/>
</dbReference>
<evidence type="ECO:0000256" key="2">
    <source>
        <dbReference type="ARBA" id="ARBA00023125"/>
    </source>
</evidence>
<dbReference type="GO" id="GO:0003700">
    <property type="term" value="F:DNA-binding transcription factor activity"/>
    <property type="evidence" value="ECO:0007669"/>
    <property type="project" value="InterPro"/>
</dbReference>
<organism evidence="5 6">
    <name type="scientific">Paenibacillus sabuli</name>
    <dbReference type="NCBI Taxonomy" id="2772509"/>
    <lineage>
        <taxon>Bacteria</taxon>
        <taxon>Bacillati</taxon>
        <taxon>Bacillota</taxon>
        <taxon>Bacilli</taxon>
        <taxon>Bacillales</taxon>
        <taxon>Paenibacillaceae</taxon>
        <taxon>Paenibacillus</taxon>
    </lineage>
</organism>
<dbReference type="InterPro" id="IPR018060">
    <property type="entry name" value="HTH_AraC"/>
</dbReference>
<dbReference type="PANTHER" id="PTHR43280:SF2">
    <property type="entry name" value="HTH-TYPE TRANSCRIPTIONAL REGULATOR EXSA"/>
    <property type="match status" value="1"/>
</dbReference>
<gene>
    <name evidence="5" type="ORF">IDH44_12415</name>
</gene>
<keyword evidence="3" id="KW-0804">Transcription</keyword>
<name>A0A927GSG8_9BACL</name>